<name>A0ABQ4ZFX4_9ASTR</name>
<proteinExistence type="predicted"/>
<accession>A0ABQ4ZFX4</accession>
<sequence length="98" mass="11155">MNTVLNYSVIICNSEKKNEDSVDTLQSDKSSDNQNNPEIQVNLEQNDLKAQLQAKYNVINKLNETIHSLRENANPAKVKQDIDEIETINIELEHTLCS</sequence>
<protein>
    <submittedName>
        <fullName evidence="2">Uncharacterized protein</fullName>
    </submittedName>
</protein>
<evidence type="ECO:0000256" key="1">
    <source>
        <dbReference type="SAM" id="MobiDB-lite"/>
    </source>
</evidence>
<gene>
    <name evidence="2" type="ORF">Tco_0770723</name>
</gene>
<feature type="region of interest" description="Disordered" evidence="1">
    <location>
        <begin position="18"/>
        <end position="39"/>
    </location>
</feature>
<reference evidence="2" key="2">
    <citation type="submission" date="2022-01" db="EMBL/GenBank/DDBJ databases">
        <authorList>
            <person name="Yamashiro T."/>
            <person name="Shiraishi A."/>
            <person name="Satake H."/>
            <person name="Nakayama K."/>
        </authorList>
    </citation>
    <scope>NUCLEOTIDE SEQUENCE</scope>
</reference>
<feature type="compositionally biased region" description="Polar residues" evidence="1">
    <location>
        <begin position="23"/>
        <end position="39"/>
    </location>
</feature>
<evidence type="ECO:0000313" key="3">
    <source>
        <dbReference type="Proteomes" id="UP001151760"/>
    </source>
</evidence>
<organism evidence="2 3">
    <name type="scientific">Tanacetum coccineum</name>
    <dbReference type="NCBI Taxonomy" id="301880"/>
    <lineage>
        <taxon>Eukaryota</taxon>
        <taxon>Viridiplantae</taxon>
        <taxon>Streptophyta</taxon>
        <taxon>Embryophyta</taxon>
        <taxon>Tracheophyta</taxon>
        <taxon>Spermatophyta</taxon>
        <taxon>Magnoliopsida</taxon>
        <taxon>eudicotyledons</taxon>
        <taxon>Gunneridae</taxon>
        <taxon>Pentapetalae</taxon>
        <taxon>asterids</taxon>
        <taxon>campanulids</taxon>
        <taxon>Asterales</taxon>
        <taxon>Asteraceae</taxon>
        <taxon>Asteroideae</taxon>
        <taxon>Anthemideae</taxon>
        <taxon>Anthemidinae</taxon>
        <taxon>Tanacetum</taxon>
    </lineage>
</organism>
<reference evidence="2" key="1">
    <citation type="journal article" date="2022" name="Int. J. Mol. Sci.">
        <title>Draft Genome of Tanacetum Coccineum: Genomic Comparison of Closely Related Tanacetum-Family Plants.</title>
        <authorList>
            <person name="Yamashiro T."/>
            <person name="Shiraishi A."/>
            <person name="Nakayama K."/>
            <person name="Satake H."/>
        </authorList>
    </citation>
    <scope>NUCLEOTIDE SEQUENCE</scope>
</reference>
<dbReference type="EMBL" id="BQNB010011248">
    <property type="protein sequence ID" value="GJS88087.1"/>
    <property type="molecule type" value="Genomic_DNA"/>
</dbReference>
<keyword evidence="3" id="KW-1185">Reference proteome</keyword>
<dbReference type="Proteomes" id="UP001151760">
    <property type="component" value="Unassembled WGS sequence"/>
</dbReference>
<evidence type="ECO:0000313" key="2">
    <source>
        <dbReference type="EMBL" id="GJS88087.1"/>
    </source>
</evidence>
<comment type="caution">
    <text evidence="2">The sequence shown here is derived from an EMBL/GenBank/DDBJ whole genome shotgun (WGS) entry which is preliminary data.</text>
</comment>